<evidence type="ECO:0008006" key="5">
    <source>
        <dbReference type="Google" id="ProtNLM"/>
    </source>
</evidence>
<feature type="coiled-coil region" evidence="1">
    <location>
        <begin position="264"/>
        <end position="291"/>
    </location>
</feature>
<feature type="coiled-coil region" evidence="1">
    <location>
        <begin position="65"/>
        <end position="106"/>
    </location>
</feature>
<feature type="compositionally biased region" description="Polar residues" evidence="2">
    <location>
        <begin position="215"/>
        <end position="235"/>
    </location>
</feature>
<feature type="coiled-coil region" evidence="1">
    <location>
        <begin position="320"/>
        <end position="418"/>
    </location>
</feature>
<evidence type="ECO:0000313" key="4">
    <source>
        <dbReference type="Proteomes" id="UP001460270"/>
    </source>
</evidence>
<reference evidence="4" key="1">
    <citation type="submission" date="2024-04" db="EMBL/GenBank/DDBJ databases">
        <title>Salinicola lusitanus LLJ914,a marine bacterium isolated from the Okinawa Trough.</title>
        <authorList>
            <person name="Li J."/>
        </authorList>
    </citation>
    <scope>NUCLEOTIDE SEQUENCE [LARGE SCALE GENOMIC DNA]</scope>
</reference>
<protein>
    <recommendedName>
        <fullName evidence="5">CCDC144C-like coiled-coil domain-containing protein</fullName>
    </recommendedName>
</protein>
<evidence type="ECO:0000313" key="3">
    <source>
        <dbReference type="EMBL" id="KAK7945534.1"/>
    </source>
</evidence>
<gene>
    <name evidence="3" type="ORF">WMY93_001262</name>
</gene>
<accession>A0AAW0Q1S0</accession>
<feature type="compositionally biased region" description="Basic residues" evidence="2">
    <location>
        <begin position="236"/>
        <end position="245"/>
    </location>
</feature>
<organism evidence="3 4">
    <name type="scientific">Mugilogobius chulae</name>
    <name type="common">yellowstripe goby</name>
    <dbReference type="NCBI Taxonomy" id="88201"/>
    <lineage>
        <taxon>Eukaryota</taxon>
        <taxon>Metazoa</taxon>
        <taxon>Chordata</taxon>
        <taxon>Craniata</taxon>
        <taxon>Vertebrata</taxon>
        <taxon>Euteleostomi</taxon>
        <taxon>Actinopterygii</taxon>
        <taxon>Neopterygii</taxon>
        <taxon>Teleostei</taxon>
        <taxon>Neoteleostei</taxon>
        <taxon>Acanthomorphata</taxon>
        <taxon>Gobiaria</taxon>
        <taxon>Gobiiformes</taxon>
        <taxon>Gobioidei</taxon>
        <taxon>Gobiidae</taxon>
        <taxon>Gobionellinae</taxon>
        <taxon>Mugilogobius</taxon>
    </lineage>
</organism>
<dbReference type="AlphaFoldDB" id="A0AAW0Q1S0"/>
<dbReference type="Proteomes" id="UP001460270">
    <property type="component" value="Unassembled WGS sequence"/>
</dbReference>
<evidence type="ECO:0000256" key="2">
    <source>
        <dbReference type="SAM" id="MobiDB-lite"/>
    </source>
</evidence>
<keyword evidence="1" id="KW-0175">Coiled coil</keyword>
<evidence type="ECO:0000256" key="1">
    <source>
        <dbReference type="SAM" id="Coils"/>
    </source>
</evidence>
<name>A0AAW0Q1S0_9GOBI</name>
<feature type="region of interest" description="Disordered" evidence="2">
    <location>
        <begin position="215"/>
        <end position="252"/>
    </location>
</feature>
<comment type="caution">
    <text evidence="3">The sequence shown here is derived from an EMBL/GenBank/DDBJ whole genome shotgun (WGS) entry which is preliminary data.</text>
</comment>
<sequence length="438" mass="51330">MQQQRTISSAVREQFLDNVEGKRMTLHKALSNLEKNFDGCVFEPDTRTQVIIAASQHETENSSKVCELELENRRLQKRLKEKEEEYVQLQKQLEKEQLAAKVLSEEEKQKITSNTFVHEQKVVEMQRTIDTLTGQNQELILSHEVTVNQFTSKIKELEEALKKSTEKMGQAAQNEKVHMTMTNKREAEDHAEKQRLHQEMECLKSLTTRLQQENKQLKDSLQIQEQQTTNGSRQGQLKKKSRRTSGRNQAGAVVKRTVDQACQSEQSVLELNEVKAAHQKLQEQLNREKRSKWHFKNELDAFHHEYSLMREENNKLHAVTNNCVHENKNLKDDIQRLEAKSRRETDMLHKLLKKEQQKSSHFQTSINKRDHEVSQQKEALENVVENLKLKLNQETEEKEKQQNEVRKLELTLEKERGAFKDTIRKCYAAYQEVAAKAQ</sequence>
<proteinExistence type="predicted"/>
<dbReference type="EMBL" id="JBBPFD010000001">
    <property type="protein sequence ID" value="KAK7945534.1"/>
    <property type="molecule type" value="Genomic_DNA"/>
</dbReference>
<keyword evidence="4" id="KW-1185">Reference proteome</keyword>